<dbReference type="GO" id="GO:0003677">
    <property type="term" value="F:DNA binding"/>
    <property type="evidence" value="ECO:0007669"/>
    <property type="project" value="UniProtKB-UniRule"/>
</dbReference>
<comment type="caution">
    <text evidence="4">The sequence shown here is derived from an EMBL/GenBank/DDBJ whole genome shotgun (WGS) entry which is preliminary data.</text>
</comment>
<dbReference type="SUPFAM" id="SSF46689">
    <property type="entry name" value="Homeodomain-like"/>
    <property type="match status" value="1"/>
</dbReference>
<dbReference type="InterPro" id="IPR009057">
    <property type="entry name" value="Homeodomain-like_sf"/>
</dbReference>
<dbReference type="PANTHER" id="PTHR43479:SF11">
    <property type="entry name" value="ACREF_ENVCD OPERON REPRESSOR-RELATED"/>
    <property type="match status" value="1"/>
</dbReference>
<dbReference type="PANTHER" id="PTHR43479">
    <property type="entry name" value="ACREF/ENVCD OPERON REPRESSOR-RELATED"/>
    <property type="match status" value="1"/>
</dbReference>
<feature type="DNA-binding region" description="H-T-H motif" evidence="2">
    <location>
        <begin position="29"/>
        <end position="48"/>
    </location>
</feature>
<dbReference type="OrthoDB" id="9812993at2"/>
<dbReference type="AlphaFoldDB" id="A0A0D1AJ28"/>
<organism evidence="4 5">
    <name type="scientific">Clostridium botulinum B2 450</name>
    <dbReference type="NCBI Taxonomy" id="1379739"/>
    <lineage>
        <taxon>Bacteria</taxon>
        <taxon>Bacillati</taxon>
        <taxon>Bacillota</taxon>
        <taxon>Clostridia</taxon>
        <taxon>Eubacteriales</taxon>
        <taxon>Clostridiaceae</taxon>
        <taxon>Clostridium</taxon>
    </lineage>
</organism>
<evidence type="ECO:0000256" key="1">
    <source>
        <dbReference type="ARBA" id="ARBA00023125"/>
    </source>
</evidence>
<dbReference type="InterPro" id="IPR050624">
    <property type="entry name" value="HTH-type_Tx_Regulator"/>
</dbReference>
<feature type="domain" description="HTH tetR-type" evidence="3">
    <location>
        <begin position="6"/>
        <end position="66"/>
    </location>
</feature>
<reference evidence="4 5" key="1">
    <citation type="submission" date="2014-06" db="EMBL/GenBank/DDBJ databases">
        <title>Genome characterization of distinct group I Clostridium botulinum lineages.</title>
        <authorList>
            <person name="Giordani F."/>
            <person name="Anselmo A."/>
            <person name="Fillo S."/>
            <person name="Palozzi A.M."/>
            <person name="Fortunato A."/>
            <person name="Gentile B."/>
            <person name="Ciammaruconi A."/>
            <person name="Anniballi F."/>
            <person name="De Medici D."/>
            <person name="Lista F."/>
        </authorList>
    </citation>
    <scope>NUCLEOTIDE SEQUENCE [LARGE SCALE GENOMIC DNA]</scope>
    <source>
        <strain evidence="4 5">B2 450</strain>
    </source>
</reference>
<proteinExistence type="predicted"/>
<dbReference type="RefSeq" id="WP_003489525.1">
    <property type="nucleotide sequence ID" value="NZ_JXSU01000007.1"/>
</dbReference>
<sequence>MPKILKNIREKLLIEGRKILLEKNYEELNIRDVCKNCNIAIGTFYNYFSSKDHLVREIFASDWERSIKIIEKIRLSDATLKEKIYNLYIELDKFINKYISTFYVLSFKKGSGPSNHPKIYSEISKLIDYEKQRGTIVNPLDSNKLAQFIIYNFVCLNQSKYISFEELYLLLNL</sequence>
<dbReference type="InterPro" id="IPR001647">
    <property type="entry name" value="HTH_TetR"/>
</dbReference>
<keyword evidence="1 2" id="KW-0238">DNA-binding</keyword>
<dbReference type="Pfam" id="PF00440">
    <property type="entry name" value="TetR_N"/>
    <property type="match status" value="1"/>
</dbReference>
<dbReference type="PATRIC" id="fig|1379739.3.peg.1459"/>
<dbReference type="PROSITE" id="PS50977">
    <property type="entry name" value="HTH_TETR_2"/>
    <property type="match status" value="1"/>
</dbReference>
<dbReference type="EMBL" id="JXSU01000007">
    <property type="protein sequence ID" value="KIS23089.1"/>
    <property type="molecule type" value="Genomic_DNA"/>
</dbReference>
<protein>
    <submittedName>
        <fullName evidence="4">Transcriptional regulator</fullName>
    </submittedName>
</protein>
<gene>
    <name evidence="4" type="ORF">N495_05660</name>
</gene>
<evidence type="ECO:0000256" key="2">
    <source>
        <dbReference type="PROSITE-ProRule" id="PRU00335"/>
    </source>
</evidence>
<evidence type="ECO:0000313" key="4">
    <source>
        <dbReference type="EMBL" id="KIS23089.1"/>
    </source>
</evidence>
<evidence type="ECO:0000259" key="3">
    <source>
        <dbReference type="PROSITE" id="PS50977"/>
    </source>
</evidence>
<accession>A0A0D1AJ28</accession>
<dbReference type="Gene3D" id="1.10.357.10">
    <property type="entry name" value="Tetracycline Repressor, domain 2"/>
    <property type="match status" value="1"/>
</dbReference>
<dbReference type="Proteomes" id="UP000032250">
    <property type="component" value="Unassembled WGS sequence"/>
</dbReference>
<evidence type="ECO:0000313" key="5">
    <source>
        <dbReference type="Proteomes" id="UP000032250"/>
    </source>
</evidence>
<dbReference type="HOGENOM" id="CLU_104512_1_0_9"/>
<name>A0A0D1AJ28_CLOBO</name>